<feature type="signal peptide" evidence="1">
    <location>
        <begin position="1"/>
        <end position="26"/>
    </location>
</feature>
<evidence type="ECO:0000313" key="3">
    <source>
        <dbReference type="Proteomes" id="UP000249364"/>
    </source>
</evidence>
<comment type="caution">
    <text evidence="2">The sequence shown here is derived from an EMBL/GenBank/DDBJ whole genome shotgun (WGS) entry which is preliminary data.</text>
</comment>
<keyword evidence="1" id="KW-0732">Signal</keyword>
<keyword evidence="3" id="KW-1185">Reference proteome</keyword>
<organism evidence="2 3">
    <name type="scientific">Roseinatronobacter thiooxidans</name>
    <dbReference type="NCBI Taxonomy" id="121821"/>
    <lineage>
        <taxon>Bacteria</taxon>
        <taxon>Pseudomonadati</taxon>
        <taxon>Pseudomonadota</taxon>
        <taxon>Alphaproteobacteria</taxon>
        <taxon>Rhodobacterales</taxon>
        <taxon>Paracoccaceae</taxon>
        <taxon>Roseinatronobacter</taxon>
    </lineage>
</organism>
<dbReference type="OrthoDB" id="9776669at2"/>
<accession>A0A2W7Q0K0</accession>
<evidence type="ECO:0000313" key="2">
    <source>
        <dbReference type="EMBL" id="PZX42048.1"/>
    </source>
</evidence>
<dbReference type="RefSeq" id="WP_071471072.1">
    <property type="nucleotide sequence ID" value="NZ_MEHT01000046.1"/>
</dbReference>
<sequence>MTILKFLGSTSLAALVATSLPMGADAQSPRSLNIGTSAIGGTYYVYGGAIATVLQDATGIPVSVEVTAGPSQNIALVDAGQLDIGLVTTGPLYDSWTGNAEWTGGEERRDFRILFPMFMTPFHGITLAPQGNCSVEDVVGSRLGIGPAASTPGTYLPIFLPELGITATLQPGGTGDQASQLMDGLLDHMMTAAGIPVPAVQEIRAQRESCLFGFSDEQIDHLEATYPFVGREVIPAGTYEGYDEDLATIGMWNFAVAHADMDADFVYNMVKTIMENNEAMVQTHSSAAETLAENIGRNSFAWLHPGAIRYYEEIGIELGDHVYPPEMN</sequence>
<dbReference type="PANTHER" id="PTHR42941">
    <property type="entry name" value="SLL1037 PROTEIN"/>
    <property type="match status" value="1"/>
</dbReference>
<dbReference type="Proteomes" id="UP000249364">
    <property type="component" value="Unassembled WGS sequence"/>
</dbReference>
<proteinExistence type="predicted"/>
<protein>
    <recommendedName>
        <fullName evidence="4">TRAP transporter TAXI family solute receptor</fullName>
    </recommendedName>
</protein>
<evidence type="ECO:0000256" key="1">
    <source>
        <dbReference type="SAM" id="SignalP"/>
    </source>
</evidence>
<dbReference type="Gene3D" id="3.40.190.10">
    <property type="entry name" value="Periplasmic binding protein-like II"/>
    <property type="match status" value="2"/>
</dbReference>
<dbReference type="EMBL" id="QKZQ01000010">
    <property type="protein sequence ID" value="PZX42048.1"/>
    <property type="molecule type" value="Genomic_DNA"/>
</dbReference>
<evidence type="ECO:0008006" key="4">
    <source>
        <dbReference type="Google" id="ProtNLM"/>
    </source>
</evidence>
<feature type="chain" id="PRO_5015903769" description="TRAP transporter TAXI family solute receptor" evidence="1">
    <location>
        <begin position="27"/>
        <end position="328"/>
    </location>
</feature>
<dbReference type="STRING" id="121821.GCA_001870675_03305"/>
<dbReference type="Pfam" id="PF16868">
    <property type="entry name" value="NMT1_3"/>
    <property type="match status" value="1"/>
</dbReference>
<dbReference type="AlphaFoldDB" id="A0A2W7Q0K0"/>
<dbReference type="PANTHER" id="PTHR42941:SF1">
    <property type="entry name" value="SLL1037 PROTEIN"/>
    <property type="match status" value="1"/>
</dbReference>
<dbReference type="SUPFAM" id="SSF53850">
    <property type="entry name" value="Periplasmic binding protein-like II"/>
    <property type="match status" value="1"/>
</dbReference>
<reference evidence="2 3" key="1">
    <citation type="submission" date="2018-06" db="EMBL/GenBank/DDBJ databases">
        <title>Genomic Encyclopedia of Archaeal and Bacterial Type Strains, Phase II (KMG-II): from individual species to whole genera.</title>
        <authorList>
            <person name="Goeker M."/>
        </authorList>
    </citation>
    <scope>NUCLEOTIDE SEQUENCE [LARGE SCALE GENOMIC DNA]</scope>
    <source>
        <strain evidence="2 3">DSM 13087</strain>
    </source>
</reference>
<dbReference type="InterPro" id="IPR011852">
    <property type="entry name" value="TRAP_TAXI"/>
</dbReference>
<dbReference type="NCBIfam" id="TIGR02122">
    <property type="entry name" value="TRAP_TAXI"/>
    <property type="match status" value="1"/>
</dbReference>
<name>A0A2W7Q0K0_9RHOB</name>
<gene>
    <name evidence="2" type="ORF">LY56_02341</name>
</gene>